<name>A0A426X1G0_ENSVE</name>
<protein>
    <recommendedName>
        <fullName evidence="5">5-formyltetrahydrofolate cyclo-ligase</fullName>
        <ecNumber evidence="5">6.3.3.2</ecNumber>
    </recommendedName>
</protein>
<keyword evidence="2" id="KW-0547">Nucleotide-binding</keyword>
<dbReference type="Proteomes" id="UP000287651">
    <property type="component" value="Unassembled WGS sequence"/>
</dbReference>
<dbReference type="EC" id="6.3.3.2" evidence="5"/>
<sequence>MYAYSSFSSQEHGMQVKKMLYVPRVEDKNSHMRMLRISNIEDLVANSMDILEPSPVDADQNERADGKLSNNKGFCSSHFMVILRSLCWQLNQLTSSFYLDLRLIDMEESRSWWRVGFKCSISLLQSPSIIEGEDRNFLHHRRTHLKLPSPMTHILTSECCAAYPRYYDVFLRKYEELANQQKWKQPLRGTSFSTTIILNCIISKKGVVLASSCANM</sequence>
<evidence type="ECO:0000313" key="6">
    <source>
        <dbReference type="EMBL" id="RRT33298.1"/>
    </source>
</evidence>
<dbReference type="InterPro" id="IPR024185">
    <property type="entry name" value="FTHF_cligase-like_sf"/>
</dbReference>
<dbReference type="AlphaFoldDB" id="A0A426X1G0"/>
<dbReference type="GO" id="GO:0009396">
    <property type="term" value="P:folic acid-containing compound biosynthetic process"/>
    <property type="evidence" value="ECO:0007669"/>
    <property type="project" value="TreeGrafter"/>
</dbReference>
<accession>A0A426X1G0</accession>
<keyword evidence="3" id="KW-0067">ATP-binding</keyword>
<dbReference type="GO" id="GO:0005739">
    <property type="term" value="C:mitochondrion"/>
    <property type="evidence" value="ECO:0007669"/>
    <property type="project" value="TreeGrafter"/>
</dbReference>
<dbReference type="PANTHER" id="PTHR23407">
    <property type="entry name" value="ATPASE INHIBITOR/5-FORMYLTETRAHYDROFOLATE CYCLO-LIGASE"/>
    <property type="match status" value="1"/>
</dbReference>
<comment type="catalytic activity">
    <reaction evidence="4">
        <text>(6S)-5-formyl-5,6,7,8-tetrahydrofolate + ATP = (6R)-5,10-methenyltetrahydrofolate + ADP + phosphate</text>
        <dbReference type="Rhea" id="RHEA:10488"/>
        <dbReference type="ChEBI" id="CHEBI:30616"/>
        <dbReference type="ChEBI" id="CHEBI:43474"/>
        <dbReference type="ChEBI" id="CHEBI:57455"/>
        <dbReference type="ChEBI" id="CHEBI:57457"/>
        <dbReference type="ChEBI" id="CHEBI:456216"/>
        <dbReference type="EC" id="6.3.3.2"/>
    </reaction>
</comment>
<evidence type="ECO:0000313" key="7">
    <source>
        <dbReference type="Proteomes" id="UP000287651"/>
    </source>
</evidence>
<evidence type="ECO:0000256" key="4">
    <source>
        <dbReference type="ARBA" id="ARBA00036539"/>
    </source>
</evidence>
<dbReference type="Gene3D" id="3.40.50.10420">
    <property type="entry name" value="NagB/RpiA/CoA transferase-like"/>
    <property type="match status" value="1"/>
</dbReference>
<evidence type="ECO:0000256" key="3">
    <source>
        <dbReference type="ARBA" id="ARBA00022840"/>
    </source>
</evidence>
<dbReference type="GO" id="GO:0030272">
    <property type="term" value="F:5-formyltetrahydrofolate cyclo-ligase activity"/>
    <property type="evidence" value="ECO:0007669"/>
    <property type="project" value="UniProtKB-EC"/>
</dbReference>
<dbReference type="GO" id="GO:0005524">
    <property type="term" value="F:ATP binding"/>
    <property type="evidence" value="ECO:0007669"/>
    <property type="project" value="UniProtKB-KW"/>
</dbReference>
<dbReference type="GO" id="GO:0035999">
    <property type="term" value="P:tetrahydrofolate interconversion"/>
    <property type="evidence" value="ECO:0007669"/>
    <property type="project" value="TreeGrafter"/>
</dbReference>
<evidence type="ECO:0000256" key="2">
    <source>
        <dbReference type="ARBA" id="ARBA00022741"/>
    </source>
</evidence>
<comment type="similarity">
    <text evidence="1">Belongs to the 5-formyltetrahydrofolate cyclo-ligase family.</text>
</comment>
<evidence type="ECO:0000256" key="1">
    <source>
        <dbReference type="ARBA" id="ARBA00010638"/>
    </source>
</evidence>
<proteinExistence type="inferred from homology"/>
<reference evidence="6 7" key="1">
    <citation type="journal article" date="2014" name="Agronomy (Basel)">
        <title>A Draft Genome Sequence for Ensete ventricosum, the Drought-Tolerant Tree Against Hunger.</title>
        <authorList>
            <person name="Harrison J."/>
            <person name="Moore K.A."/>
            <person name="Paszkiewicz K."/>
            <person name="Jones T."/>
            <person name="Grant M."/>
            <person name="Ambacheew D."/>
            <person name="Muzemil S."/>
            <person name="Studholme D.J."/>
        </authorList>
    </citation>
    <scope>NUCLEOTIDE SEQUENCE [LARGE SCALE GENOMIC DNA]</scope>
</reference>
<dbReference type="EMBL" id="AMZH03029371">
    <property type="protein sequence ID" value="RRT33298.1"/>
    <property type="molecule type" value="Genomic_DNA"/>
</dbReference>
<dbReference type="InterPro" id="IPR002698">
    <property type="entry name" value="FTHF_cligase"/>
</dbReference>
<comment type="caution">
    <text evidence="6">The sequence shown here is derived from an EMBL/GenBank/DDBJ whole genome shotgun (WGS) entry which is preliminary data.</text>
</comment>
<evidence type="ECO:0000256" key="5">
    <source>
        <dbReference type="ARBA" id="ARBA00038966"/>
    </source>
</evidence>
<gene>
    <name evidence="6" type="ORF">B296_00055139</name>
</gene>
<dbReference type="PANTHER" id="PTHR23407:SF1">
    <property type="entry name" value="5-FORMYLTETRAHYDROFOLATE CYCLO-LIGASE"/>
    <property type="match status" value="1"/>
</dbReference>
<organism evidence="6 7">
    <name type="scientific">Ensete ventricosum</name>
    <name type="common">Abyssinian banana</name>
    <name type="synonym">Musa ensete</name>
    <dbReference type="NCBI Taxonomy" id="4639"/>
    <lineage>
        <taxon>Eukaryota</taxon>
        <taxon>Viridiplantae</taxon>
        <taxon>Streptophyta</taxon>
        <taxon>Embryophyta</taxon>
        <taxon>Tracheophyta</taxon>
        <taxon>Spermatophyta</taxon>
        <taxon>Magnoliopsida</taxon>
        <taxon>Liliopsida</taxon>
        <taxon>Zingiberales</taxon>
        <taxon>Musaceae</taxon>
        <taxon>Ensete</taxon>
    </lineage>
</organism>